<reference evidence="1 3" key="1">
    <citation type="submission" date="2015-04" db="EMBL/GenBank/DDBJ databases">
        <title>Taxonomic description and genome sequence of Bacillus campisalis sp. nov., a novel member of the genus Bacillus isolated from solar saltern.</title>
        <authorList>
            <person name="Mathan Kumar R."/>
            <person name="Kaur G."/>
            <person name="Kumar A."/>
            <person name="Singh N.K."/>
            <person name="Kaur N."/>
            <person name="Kumar N."/>
            <person name="Mayilraj S."/>
        </authorList>
    </citation>
    <scope>NUCLEOTIDE SEQUENCE [LARGE SCALE GENOMIC DNA]</scope>
    <source>
        <strain evidence="1 3">SA2-6</strain>
    </source>
</reference>
<dbReference type="AlphaFoldDB" id="A0A0M2SJ45"/>
<dbReference type="PATRIC" id="fig|1408103.3.peg.3977"/>
<name>A0A0M2SJ45_9BACI</name>
<comment type="caution">
    <text evidence="1">The sequence shown here is derived from an EMBL/GenBank/DDBJ whole genome shotgun (WGS) entry which is preliminary data.</text>
</comment>
<organism evidence="1 3">
    <name type="scientific">Mesobacillus campisalis</name>
    <dbReference type="NCBI Taxonomy" id="1408103"/>
    <lineage>
        <taxon>Bacteria</taxon>
        <taxon>Bacillati</taxon>
        <taxon>Bacillota</taxon>
        <taxon>Bacilli</taxon>
        <taxon>Bacillales</taxon>
        <taxon>Bacillaceae</taxon>
        <taxon>Mesobacillus</taxon>
    </lineage>
</organism>
<dbReference type="EMBL" id="LAYY01000102">
    <property type="protein sequence ID" value="KKK32867.1"/>
    <property type="molecule type" value="Genomic_DNA"/>
</dbReference>
<sequence length="101" mass="11674">MINKEDFTVAYASTMTKPSNREVEYIKQHLTEFTSVLPDRVFEHHGFIECHCIDERADDYENYVLHCWEVGVPAENELDSATNRMLSILQCGNCGKWALCD</sequence>
<dbReference type="RefSeq" id="WP_046525134.1">
    <property type="nucleotide sequence ID" value="NZ_LAYY01000024.1"/>
</dbReference>
<dbReference type="EMBL" id="LAYY01000024">
    <property type="protein sequence ID" value="KKK36735.1"/>
    <property type="molecule type" value="Genomic_DNA"/>
</dbReference>
<evidence type="ECO:0000313" key="1">
    <source>
        <dbReference type="EMBL" id="KKK32867.1"/>
    </source>
</evidence>
<keyword evidence="3" id="KW-1185">Reference proteome</keyword>
<proteinExistence type="predicted"/>
<evidence type="ECO:0000313" key="2">
    <source>
        <dbReference type="EMBL" id="KKK36735.1"/>
    </source>
</evidence>
<gene>
    <name evidence="2" type="ORF">WQ57_17925</name>
    <name evidence="1" type="ORF">WQ57_25605</name>
</gene>
<dbReference type="Proteomes" id="UP000034166">
    <property type="component" value="Unassembled WGS sequence"/>
</dbReference>
<accession>A0A0M2SJ45</accession>
<dbReference type="OrthoDB" id="2866465at2"/>
<protein>
    <submittedName>
        <fullName evidence="1">Uncharacterized protein</fullName>
    </submittedName>
</protein>
<evidence type="ECO:0000313" key="3">
    <source>
        <dbReference type="Proteomes" id="UP000034166"/>
    </source>
</evidence>